<evidence type="ECO:0000256" key="2">
    <source>
        <dbReference type="SAM" id="MobiDB-lite"/>
    </source>
</evidence>
<protein>
    <submittedName>
        <fullName evidence="3">Uncharacterized protein</fullName>
    </submittedName>
</protein>
<dbReference type="EMBL" id="JARK01001404">
    <property type="protein sequence ID" value="EYC07875.1"/>
    <property type="molecule type" value="Genomic_DNA"/>
</dbReference>
<dbReference type="Proteomes" id="UP000024635">
    <property type="component" value="Unassembled WGS sequence"/>
</dbReference>
<name>A0A016TYH0_9BILA</name>
<feature type="coiled-coil region" evidence="1">
    <location>
        <begin position="134"/>
        <end position="175"/>
    </location>
</feature>
<dbReference type="AlphaFoldDB" id="A0A016TYH0"/>
<feature type="compositionally biased region" description="Low complexity" evidence="2">
    <location>
        <begin position="1"/>
        <end position="13"/>
    </location>
</feature>
<dbReference type="OrthoDB" id="10476596at2759"/>
<sequence length="343" mass="38403">MSTSSQQSGSESSPMDVVAMEQQAAQDRIEVSGIDPQLSIALRNILSRLEDILDDQIRQLSAQKRQNILAAVQGAVDTARQKARESSQHSILGELNMTTAELRTILPISSRNSNLIQNLANEIGCEVPEVPTVFRNKAREIEQLKASLNEREKTIESLKSLNNRLQDDVNDLVARIANTMGPVPARQEQLADAQQSQALPARTSRRERWQTQAPEVNLQRTVASILSAVFQRVDDRNKAREIEQLKATLNEREKTIESLKSLNNRLQDDVNDLVARIANTMGPVPARQEQLADAQQSQALPARTSRRERWQTQAPEANLQRTVASILSAVFQRVDDRRKVSLL</sequence>
<organism evidence="3 4">
    <name type="scientific">Ancylostoma ceylanicum</name>
    <dbReference type="NCBI Taxonomy" id="53326"/>
    <lineage>
        <taxon>Eukaryota</taxon>
        <taxon>Metazoa</taxon>
        <taxon>Ecdysozoa</taxon>
        <taxon>Nematoda</taxon>
        <taxon>Chromadorea</taxon>
        <taxon>Rhabditida</taxon>
        <taxon>Rhabditina</taxon>
        <taxon>Rhabditomorpha</taxon>
        <taxon>Strongyloidea</taxon>
        <taxon>Ancylostomatidae</taxon>
        <taxon>Ancylostomatinae</taxon>
        <taxon>Ancylostoma</taxon>
    </lineage>
</organism>
<keyword evidence="1" id="KW-0175">Coiled coil</keyword>
<evidence type="ECO:0000256" key="1">
    <source>
        <dbReference type="SAM" id="Coils"/>
    </source>
</evidence>
<reference evidence="4" key="1">
    <citation type="journal article" date="2015" name="Nat. Genet.">
        <title>The genome and transcriptome of the zoonotic hookworm Ancylostoma ceylanicum identify infection-specific gene families.</title>
        <authorList>
            <person name="Schwarz E.M."/>
            <person name="Hu Y."/>
            <person name="Antoshechkin I."/>
            <person name="Miller M.M."/>
            <person name="Sternberg P.W."/>
            <person name="Aroian R.V."/>
        </authorList>
    </citation>
    <scope>NUCLEOTIDE SEQUENCE</scope>
    <source>
        <strain evidence="4">HY135</strain>
    </source>
</reference>
<keyword evidence="4" id="KW-1185">Reference proteome</keyword>
<comment type="caution">
    <text evidence="3">The sequence shown here is derived from an EMBL/GenBank/DDBJ whole genome shotgun (WGS) entry which is preliminary data.</text>
</comment>
<gene>
    <name evidence="3" type="primary">Acey_s0068.g182</name>
    <name evidence="3" type="ORF">Y032_0068g182</name>
</gene>
<feature type="region of interest" description="Disordered" evidence="2">
    <location>
        <begin position="1"/>
        <end position="24"/>
    </location>
</feature>
<evidence type="ECO:0000313" key="3">
    <source>
        <dbReference type="EMBL" id="EYC07875.1"/>
    </source>
</evidence>
<accession>A0A016TYH0</accession>
<evidence type="ECO:0000313" key="4">
    <source>
        <dbReference type="Proteomes" id="UP000024635"/>
    </source>
</evidence>
<proteinExistence type="predicted"/>
<feature type="coiled-coil region" evidence="1">
    <location>
        <begin position="242"/>
        <end position="276"/>
    </location>
</feature>